<dbReference type="SUPFAM" id="SSF53335">
    <property type="entry name" value="S-adenosyl-L-methionine-dependent methyltransferases"/>
    <property type="match status" value="1"/>
</dbReference>
<comment type="caution">
    <text evidence="2">The sequence shown here is derived from an EMBL/GenBank/DDBJ whole genome shotgun (WGS) entry which is preliminary data.</text>
</comment>
<dbReference type="PANTHER" id="PTHR42912">
    <property type="entry name" value="METHYLTRANSFERASE"/>
    <property type="match status" value="1"/>
</dbReference>
<dbReference type="InterPro" id="IPR050508">
    <property type="entry name" value="Methyltransf_Superfamily"/>
</dbReference>
<keyword evidence="2" id="KW-0830">Ubiquinone</keyword>
<dbReference type="CDD" id="cd02440">
    <property type="entry name" value="AdoMet_MTases"/>
    <property type="match status" value="1"/>
</dbReference>
<sequence>MNFQSTVDQKETVREVYREIAAEYDERIPGYTELDRRFAEAERDFILRRLTRQDHVLELGCGTGRQTLYLAEHAGAVTALDMSAEMIEQARAKAGEAGVSPEFRQGDMTAIPLPGESFDIVVSMLALMHIPLAQRDDVFAEIARVLRPGGRLLLGVKNAVFERLSTADRFASVDVTDVANGELVFTDTHRGEELRAPWHSFSPEQLRHLSSRHGLLPTALHGNIPLSVWLDNSLLRDSDVLGAVRGLERTLADLAPLNELGYHLLFEAVKPLR</sequence>
<evidence type="ECO:0000259" key="1">
    <source>
        <dbReference type="Pfam" id="PF13649"/>
    </source>
</evidence>
<keyword evidence="3" id="KW-1185">Reference proteome</keyword>
<gene>
    <name evidence="2" type="ORF">JOF53_000454</name>
</gene>
<organism evidence="2 3">
    <name type="scientific">Crossiella equi</name>
    <dbReference type="NCBI Taxonomy" id="130796"/>
    <lineage>
        <taxon>Bacteria</taxon>
        <taxon>Bacillati</taxon>
        <taxon>Actinomycetota</taxon>
        <taxon>Actinomycetes</taxon>
        <taxon>Pseudonocardiales</taxon>
        <taxon>Pseudonocardiaceae</taxon>
        <taxon>Crossiella</taxon>
    </lineage>
</organism>
<name>A0ABS5A5Q5_9PSEU</name>
<feature type="domain" description="Methyltransferase" evidence="1">
    <location>
        <begin position="56"/>
        <end position="150"/>
    </location>
</feature>
<proteinExistence type="predicted"/>
<dbReference type="InterPro" id="IPR041698">
    <property type="entry name" value="Methyltransf_25"/>
</dbReference>
<dbReference type="Pfam" id="PF13649">
    <property type="entry name" value="Methyltransf_25"/>
    <property type="match status" value="1"/>
</dbReference>
<reference evidence="2 3" key="1">
    <citation type="submission" date="2021-03" db="EMBL/GenBank/DDBJ databases">
        <title>Sequencing the genomes of 1000 actinobacteria strains.</title>
        <authorList>
            <person name="Klenk H.-P."/>
        </authorList>
    </citation>
    <scope>NUCLEOTIDE SEQUENCE [LARGE SCALE GENOMIC DNA]</scope>
    <source>
        <strain evidence="2 3">DSM 44580</strain>
    </source>
</reference>
<protein>
    <submittedName>
        <fullName evidence="2">Ubiquinone/menaquinone biosynthesis C-methylase UbiE</fullName>
    </submittedName>
</protein>
<dbReference type="Proteomes" id="UP001519363">
    <property type="component" value="Unassembled WGS sequence"/>
</dbReference>
<evidence type="ECO:0000313" key="2">
    <source>
        <dbReference type="EMBL" id="MBP2471582.1"/>
    </source>
</evidence>
<dbReference type="InterPro" id="IPR029063">
    <property type="entry name" value="SAM-dependent_MTases_sf"/>
</dbReference>
<dbReference type="RefSeq" id="WP_209706235.1">
    <property type="nucleotide sequence ID" value="NZ_JAGIOO010000001.1"/>
</dbReference>
<dbReference type="Gene3D" id="3.40.50.150">
    <property type="entry name" value="Vaccinia Virus protein VP39"/>
    <property type="match status" value="1"/>
</dbReference>
<dbReference type="EMBL" id="JAGIOO010000001">
    <property type="protein sequence ID" value="MBP2471582.1"/>
    <property type="molecule type" value="Genomic_DNA"/>
</dbReference>
<evidence type="ECO:0000313" key="3">
    <source>
        <dbReference type="Proteomes" id="UP001519363"/>
    </source>
</evidence>
<accession>A0ABS5A5Q5</accession>